<dbReference type="InterPro" id="IPR027417">
    <property type="entry name" value="P-loop_NTPase"/>
</dbReference>
<accession>A0A7Y9DIE7</accession>
<dbReference type="GO" id="GO:0006355">
    <property type="term" value="P:regulation of DNA-templated transcription"/>
    <property type="evidence" value="ECO:0007669"/>
    <property type="project" value="InterPro"/>
</dbReference>
<comment type="similarity">
    <text evidence="1">Belongs to the AfsR/DnrI/RedD regulatory family.</text>
</comment>
<dbReference type="PRINTS" id="PR00364">
    <property type="entry name" value="DISEASERSIST"/>
</dbReference>
<dbReference type="InterPro" id="IPR005158">
    <property type="entry name" value="BTAD"/>
</dbReference>
<dbReference type="InterPro" id="IPR011990">
    <property type="entry name" value="TPR-like_helical_dom_sf"/>
</dbReference>
<organism evidence="6 7">
    <name type="scientific">Kineococcus aurantiacus</name>
    <dbReference type="NCBI Taxonomy" id="37633"/>
    <lineage>
        <taxon>Bacteria</taxon>
        <taxon>Bacillati</taxon>
        <taxon>Actinomycetota</taxon>
        <taxon>Actinomycetes</taxon>
        <taxon>Kineosporiales</taxon>
        <taxon>Kineosporiaceae</taxon>
        <taxon>Kineococcus</taxon>
    </lineage>
</organism>
<gene>
    <name evidence="6" type="ORF">BJ968_000925</name>
</gene>
<proteinExistence type="inferred from homology"/>
<dbReference type="Gene3D" id="1.25.40.10">
    <property type="entry name" value="Tetratricopeptide repeat domain"/>
    <property type="match status" value="2"/>
</dbReference>
<dbReference type="EMBL" id="JACCBB010000001">
    <property type="protein sequence ID" value="NYD21385.1"/>
    <property type="molecule type" value="Genomic_DNA"/>
</dbReference>
<dbReference type="Gene3D" id="1.10.10.10">
    <property type="entry name" value="Winged helix-like DNA-binding domain superfamily/Winged helix DNA-binding domain"/>
    <property type="match status" value="1"/>
</dbReference>
<evidence type="ECO:0000313" key="7">
    <source>
        <dbReference type="Proteomes" id="UP000521922"/>
    </source>
</evidence>
<dbReference type="InterPro" id="IPR049945">
    <property type="entry name" value="AAA_22"/>
</dbReference>
<reference evidence="6 7" key="1">
    <citation type="submission" date="2020-07" db="EMBL/GenBank/DDBJ databases">
        <title>Sequencing the genomes of 1000 actinobacteria strains.</title>
        <authorList>
            <person name="Klenk H.-P."/>
        </authorList>
    </citation>
    <scope>NUCLEOTIDE SEQUENCE [LARGE SCALE GENOMIC DNA]</scope>
    <source>
        <strain evidence="6 7">DSM 7487</strain>
    </source>
</reference>
<dbReference type="Pfam" id="PF00486">
    <property type="entry name" value="Trans_reg_C"/>
    <property type="match status" value="1"/>
</dbReference>
<dbReference type="PANTHER" id="PTHR47691">
    <property type="entry name" value="REGULATOR-RELATED"/>
    <property type="match status" value="1"/>
</dbReference>
<dbReference type="CDD" id="cd15831">
    <property type="entry name" value="BTAD"/>
    <property type="match status" value="1"/>
</dbReference>
<evidence type="ECO:0000313" key="6">
    <source>
        <dbReference type="EMBL" id="NYD21385.1"/>
    </source>
</evidence>
<feature type="DNA-binding region" description="OmpR/PhoB-type" evidence="3">
    <location>
        <begin position="6"/>
        <end position="104"/>
    </location>
</feature>
<feature type="compositionally biased region" description="Pro residues" evidence="4">
    <location>
        <begin position="260"/>
        <end position="271"/>
    </location>
</feature>
<evidence type="ECO:0000256" key="2">
    <source>
        <dbReference type="ARBA" id="ARBA00023125"/>
    </source>
</evidence>
<protein>
    <submittedName>
        <fullName evidence="6">Putative ATPase/DNA-binding SARP family transcriptional activator</fullName>
    </submittedName>
</protein>
<evidence type="ECO:0000259" key="5">
    <source>
        <dbReference type="PROSITE" id="PS51755"/>
    </source>
</evidence>
<dbReference type="Pfam" id="PF13401">
    <property type="entry name" value="AAA_22"/>
    <property type="match status" value="1"/>
</dbReference>
<dbReference type="RefSeq" id="WP_179749652.1">
    <property type="nucleotide sequence ID" value="NZ_JACCBB010000001.1"/>
</dbReference>
<dbReference type="SUPFAM" id="SSF48452">
    <property type="entry name" value="TPR-like"/>
    <property type="match status" value="2"/>
</dbReference>
<dbReference type="InterPro" id="IPR001867">
    <property type="entry name" value="OmpR/PhoB-type_DNA-bd"/>
</dbReference>
<dbReference type="PANTHER" id="PTHR47691:SF3">
    <property type="entry name" value="HTH-TYPE TRANSCRIPTIONAL REGULATOR RV0890C-RELATED"/>
    <property type="match status" value="1"/>
</dbReference>
<evidence type="ECO:0000256" key="1">
    <source>
        <dbReference type="ARBA" id="ARBA00005820"/>
    </source>
</evidence>
<dbReference type="Pfam" id="PF03704">
    <property type="entry name" value="BTAD"/>
    <property type="match status" value="1"/>
</dbReference>
<dbReference type="GO" id="GO:0003677">
    <property type="term" value="F:DNA binding"/>
    <property type="evidence" value="ECO:0007669"/>
    <property type="project" value="UniProtKB-UniRule"/>
</dbReference>
<evidence type="ECO:0000256" key="4">
    <source>
        <dbReference type="SAM" id="MobiDB-lite"/>
    </source>
</evidence>
<sequence length="988" mass="103998">MSGVAAPQRAAGPDVEVRVLGAVEVLVAGTAVALGPSLRAVLAALALDAGRVVGADVLAERTWGQAGGRPAASTMHSSVSRLRRALAPAGDVLRTRAPGYQLALGPDALDAAVFEGLLDRAHAEQDPTSAHRAVTQALARWRGPAYADVGADFAREEAHRLEGRRLSALELRARLDLALGRHREVLADLADLVDRHPLHEDLRASLALALYRSSRQAEALAVLDDARRVLQRELGLDPGPQLRRLRDLVLRQDPSLEAPEPAPRPTPPPAAGPARSAATTAPAVPTTSLVGRDAEVEALRARLGSSRLLTLTGTGGVGKTRLAAAVARTAAADFPHGTWFVPLAMVTHAAGVLPAVARAVGLPQATDDDVLDDVATRLSGGRGLLVLDNCEHLLEAATDVAALAARCPDLSVLVTSRAPLRVSGEAEHRVEPLAAAPARELFVQRAQAVAPRFVLDERTGPAVQAVCRAVSGIPLALELAAARVRTLDVEDLLGRLDQALASGPRDLPERQRSVRATLDWSYHLLDPGAQGLFRRIGVFTGGWTLEQLEEVEGPDVLQHLHTLVEHSLVGVDPPAAGGGPARYSVLEPTVQHARRLLTGAERDAAARAHAEAFARLTERAAAGYRSAEQVRWLDRMDREHPNVLAALDWAVGAGRADLAGRLVWGSWLFWWLRGQLRTGRRYAEAVVSLAPPGPVGLALVRARTACAAMAFAQGDGEAARAHWAQALSEARASTDGSRAERLEASAHCEAGLGICALTDADLDTAATQHRRAIDLARDLPADSWGPWIVRLNLVWGATAAWRAGRLEDARRDLRAALRAARGVGDRLATYMGLYNTALVEGGVDPHGAAAALLEGLRLSEQMGDLANLSYFLEALVVLLVRVGGPAPDPATTELLAVLAAAAATARETVGFEVYRYYPRDAAAAAAAREALRAGLGEHRLQQATARGRQAPPAEVVALATGAAGTVLAAAPVTVDLTPGPAAEPTPAS</sequence>
<dbReference type="SUPFAM" id="SSF52540">
    <property type="entry name" value="P-loop containing nucleoside triphosphate hydrolases"/>
    <property type="match status" value="1"/>
</dbReference>
<dbReference type="PROSITE" id="PS51755">
    <property type="entry name" value="OMPR_PHOB"/>
    <property type="match status" value="1"/>
</dbReference>
<feature type="region of interest" description="Disordered" evidence="4">
    <location>
        <begin position="255"/>
        <end position="289"/>
    </location>
</feature>
<feature type="domain" description="OmpR/PhoB-type" evidence="5">
    <location>
        <begin position="6"/>
        <end position="104"/>
    </location>
</feature>
<comment type="caution">
    <text evidence="6">The sequence shown here is derived from an EMBL/GenBank/DDBJ whole genome shotgun (WGS) entry which is preliminary data.</text>
</comment>
<dbReference type="AlphaFoldDB" id="A0A7Y9DIE7"/>
<dbReference type="InterPro" id="IPR016032">
    <property type="entry name" value="Sig_transdc_resp-reg_C-effctor"/>
</dbReference>
<keyword evidence="7" id="KW-1185">Reference proteome</keyword>
<name>A0A7Y9DIE7_9ACTN</name>
<feature type="compositionally biased region" description="Low complexity" evidence="4">
    <location>
        <begin position="272"/>
        <end position="287"/>
    </location>
</feature>
<keyword evidence="2 3" id="KW-0238">DNA-binding</keyword>
<dbReference type="Proteomes" id="UP000521922">
    <property type="component" value="Unassembled WGS sequence"/>
</dbReference>
<dbReference type="SMART" id="SM00862">
    <property type="entry name" value="Trans_reg_C"/>
    <property type="match status" value="1"/>
</dbReference>
<dbReference type="GO" id="GO:0000160">
    <property type="term" value="P:phosphorelay signal transduction system"/>
    <property type="evidence" value="ECO:0007669"/>
    <property type="project" value="InterPro"/>
</dbReference>
<evidence type="ECO:0000256" key="3">
    <source>
        <dbReference type="PROSITE-ProRule" id="PRU01091"/>
    </source>
</evidence>
<dbReference type="SUPFAM" id="SSF46894">
    <property type="entry name" value="C-terminal effector domain of the bipartite response regulators"/>
    <property type="match status" value="1"/>
</dbReference>
<dbReference type="Gene3D" id="3.40.50.300">
    <property type="entry name" value="P-loop containing nucleotide triphosphate hydrolases"/>
    <property type="match status" value="1"/>
</dbReference>
<dbReference type="InterPro" id="IPR036388">
    <property type="entry name" value="WH-like_DNA-bd_sf"/>
</dbReference>
<dbReference type="SMART" id="SM01043">
    <property type="entry name" value="BTAD"/>
    <property type="match status" value="1"/>
</dbReference>